<dbReference type="PANTHER" id="PTHR30576">
    <property type="entry name" value="COLANIC BIOSYNTHESIS UDP-GLUCOSE LIPID CARRIER TRANSFERASE"/>
    <property type="match status" value="1"/>
</dbReference>
<feature type="domain" description="Bacterial sugar transferase" evidence="9">
    <location>
        <begin position="311"/>
        <end position="499"/>
    </location>
</feature>
<dbReference type="GO" id="GO:0016780">
    <property type="term" value="F:phosphotransferase activity, for other substituted phosphate groups"/>
    <property type="evidence" value="ECO:0007669"/>
    <property type="project" value="TreeGrafter"/>
</dbReference>
<keyword evidence="4 8" id="KW-0812">Transmembrane</keyword>
<feature type="transmembrane region" description="Helical" evidence="8">
    <location>
        <begin position="313"/>
        <end position="339"/>
    </location>
</feature>
<reference evidence="10" key="1">
    <citation type="journal article" date="2020" name="mSystems">
        <title>Genome- and Community-Level Interaction Insights into Carbon Utilization and Element Cycling Functions of Hydrothermarchaeota in Hydrothermal Sediment.</title>
        <authorList>
            <person name="Zhou Z."/>
            <person name="Liu Y."/>
            <person name="Xu W."/>
            <person name="Pan J."/>
            <person name="Luo Z.H."/>
            <person name="Li M."/>
        </authorList>
    </citation>
    <scope>NUCLEOTIDE SEQUENCE [LARGE SCALE GENOMIC DNA]</scope>
    <source>
        <strain evidence="10">SpSt-855</strain>
    </source>
</reference>
<dbReference type="EMBL" id="DTKL01000075">
    <property type="protein sequence ID" value="HGY95432.1"/>
    <property type="molecule type" value="Genomic_DNA"/>
</dbReference>
<dbReference type="InterPro" id="IPR003362">
    <property type="entry name" value="Bact_transf"/>
</dbReference>
<protein>
    <submittedName>
        <fullName evidence="10">Sugar transferase</fullName>
    </submittedName>
</protein>
<feature type="transmembrane region" description="Helical" evidence="8">
    <location>
        <begin position="117"/>
        <end position="135"/>
    </location>
</feature>
<gene>
    <name evidence="10" type="ORF">ENW50_12225</name>
</gene>
<dbReference type="Gene3D" id="3.40.50.720">
    <property type="entry name" value="NAD(P)-binding Rossmann-like Domain"/>
    <property type="match status" value="1"/>
</dbReference>
<comment type="subcellular location">
    <subcellularLocation>
        <location evidence="1">Membrane</location>
        <topology evidence="1">Multi-pass membrane protein</topology>
    </subcellularLocation>
</comment>
<dbReference type="Pfam" id="PF13727">
    <property type="entry name" value="CoA_binding_3"/>
    <property type="match status" value="1"/>
</dbReference>
<evidence type="ECO:0000256" key="3">
    <source>
        <dbReference type="ARBA" id="ARBA00022679"/>
    </source>
</evidence>
<organism evidence="10">
    <name type="scientific">Acidobacterium capsulatum</name>
    <dbReference type="NCBI Taxonomy" id="33075"/>
    <lineage>
        <taxon>Bacteria</taxon>
        <taxon>Pseudomonadati</taxon>
        <taxon>Acidobacteriota</taxon>
        <taxon>Terriglobia</taxon>
        <taxon>Terriglobales</taxon>
        <taxon>Acidobacteriaceae</taxon>
        <taxon>Acidobacterium</taxon>
    </lineage>
</organism>
<evidence type="ECO:0000256" key="7">
    <source>
        <dbReference type="SAM" id="MobiDB-lite"/>
    </source>
</evidence>
<keyword evidence="3 10" id="KW-0808">Transferase</keyword>
<evidence type="ECO:0000256" key="2">
    <source>
        <dbReference type="ARBA" id="ARBA00006464"/>
    </source>
</evidence>
<evidence type="ECO:0000256" key="1">
    <source>
        <dbReference type="ARBA" id="ARBA00004141"/>
    </source>
</evidence>
<evidence type="ECO:0000256" key="8">
    <source>
        <dbReference type="SAM" id="Phobius"/>
    </source>
</evidence>
<evidence type="ECO:0000313" key="10">
    <source>
        <dbReference type="EMBL" id="HGY95432.1"/>
    </source>
</evidence>
<dbReference type="InterPro" id="IPR017475">
    <property type="entry name" value="EPS_sugar_tfrase"/>
</dbReference>
<dbReference type="AlphaFoldDB" id="A0A7V5CUA3"/>
<keyword evidence="6 8" id="KW-0472">Membrane</keyword>
<evidence type="ECO:0000256" key="4">
    <source>
        <dbReference type="ARBA" id="ARBA00022692"/>
    </source>
</evidence>
<dbReference type="PANTHER" id="PTHR30576:SF10">
    <property type="entry name" value="SLL5057 PROTEIN"/>
    <property type="match status" value="1"/>
</dbReference>
<feature type="transmembrane region" description="Helical" evidence="8">
    <location>
        <begin position="141"/>
        <end position="160"/>
    </location>
</feature>
<dbReference type="Pfam" id="PF02397">
    <property type="entry name" value="Bac_transf"/>
    <property type="match status" value="1"/>
</dbReference>
<keyword evidence="5 8" id="KW-1133">Transmembrane helix</keyword>
<dbReference type="NCBIfam" id="TIGR03025">
    <property type="entry name" value="EPS_sugtrans"/>
    <property type="match status" value="1"/>
</dbReference>
<feature type="region of interest" description="Disordered" evidence="7">
    <location>
        <begin position="1"/>
        <end position="25"/>
    </location>
</feature>
<feature type="transmembrane region" description="Helical" evidence="8">
    <location>
        <begin position="46"/>
        <end position="64"/>
    </location>
</feature>
<sequence>MATSEYLKSGKANASSEQPGISPRRGRSIAGVSVATPALRMFTDSWVIVVAALFSVLIRTLIFGDLAHIRDIAPEISSSATGLLYLLWYMLAYLLVARRYGLYAQVPLRNGLHETRLVTQAALNAGLLLCGALYMTRDVAASRLLVIIFIIVSVVCLGVRRTFWRHSRYRNYARGIELRNVLILGTNRLSAAIGDQIAHHYKLGYHFDGFLGLPGSREDHDVPAHRILGDITELRQIVRSRFVDELIIAQPCSTEVAVQLVEEARELEVDLRAISGYFPDLSANAPKESVAGYPTVTLHRREHRTLALVFKRALDIVLSSVAIVALSPLLLAIAAAIWMEDHNNVLYVSQRIGKRGRSFPCFKFRTMVPDAEARKKELAALNERDGILFKVKNDPRVTRMGSFLRKYSLDELPQFFNVLRGEMSLVGPRPPIASEVERYELEHLRRLEVLPGLTGLWQVQARQDSSFARYIALDTAYVENWSFWLDLTILLRTAGVVFKGTGS</sequence>
<evidence type="ECO:0000256" key="6">
    <source>
        <dbReference type="ARBA" id="ARBA00023136"/>
    </source>
</evidence>
<dbReference type="GO" id="GO:0016020">
    <property type="term" value="C:membrane"/>
    <property type="evidence" value="ECO:0007669"/>
    <property type="project" value="UniProtKB-SubCell"/>
</dbReference>
<accession>A0A7V5CUA3</accession>
<proteinExistence type="inferred from homology"/>
<comment type="caution">
    <text evidence="10">The sequence shown here is derived from an EMBL/GenBank/DDBJ whole genome shotgun (WGS) entry which is preliminary data.</text>
</comment>
<evidence type="ECO:0000256" key="5">
    <source>
        <dbReference type="ARBA" id="ARBA00022989"/>
    </source>
</evidence>
<feature type="transmembrane region" description="Helical" evidence="8">
    <location>
        <begin position="76"/>
        <end position="96"/>
    </location>
</feature>
<name>A0A7V5CUA3_9BACT</name>
<evidence type="ECO:0000259" key="9">
    <source>
        <dbReference type="Pfam" id="PF02397"/>
    </source>
</evidence>
<comment type="similarity">
    <text evidence="2">Belongs to the bacterial sugar transferase family.</text>
</comment>